<reference evidence="13 14" key="1">
    <citation type="submission" date="2016-07" db="EMBL/GenBank/DDBJ databases">
        <title>Draft genome of the white-rot fungus Obba rivulosa 3A-2.</title>
        <authorList>
            <consortium name="DOE Joint Genome Institute"/>
            <person name="Miettinen O."/>
            <person name="Riley R."/>
            <person name="Acob R."/>
            <person name="Barry K."/>
            <person name="Cullen D."/>
            <person name="De Vries R."/>
            <person name="Hainaut M."/>
            <person name="Hatakka A."/>
            <person name="Henrissat B."/>
            <person name="Hilden K."/>
            <person name="Kuo R."/>
            <person name="Labutti K."/>
            <person name="Lipzen A."/>
            <person name="Makela M.R."/>
            <person name="Sandor L."/>
            <person name="Spatafora J.W."/>
            <person name="Grigoriev I.V."/>
            <person name="Hibbett D.S."/>
        </authorList>
    </citation>
    <scope>NUCLEOTIDE SEQUENCE [LARGE SCALE GENOMIC DNA]</scope>
    <source>
        <strain evidence="13 14">3A-2</strain>
    </source>
</reference>
<dbReference type="Gene3D" id="1.10.220.160">
    <property type="match status" value="1"/>
</dbReference>
<dbReference type="CDD" id="cd20071">
    <property type="entry name" value="SET_SMYD"/>
    <property type="match status" value="1"/>
</dbReference>
<evidence type="ECO:0000256" key="2">
    <source>
        <dbReference type="ARBA" id="ARBA00005792"/>
    </source>
</evidence>
<dbReference type="InterPro" id="IPR023392">
    <property type="entry name" value="Tom20_dom_sf"/>
</dbReference>
<dbReference type="SMART" id="SM00317">
    <property type="entry name" value="SET"/>
    <property type="match status" value="1"/>
</dbReference>
<dbReference type="PANTHER" id="PTHR12430:SF0">
    <property type="entry name" value="TRANSLOCASE OF OUTER MITOCHONDRIAL MEMBRANE 20"/>
    <property type="match status" value="1"/>
</dbReference>
<dbReference type="InterPro" id="IPR046341">
    <property type="entry name" value="SET_dom_sf"/>
</dbReference>
<evidence type="ECO:0000256" key="9">
    <source>
        <dbReference type="ARBA" id="ARBA00023136"/>
    </source>
</evidence>
<dbReference type="InterPro" id="IPR002056">
    <property type="entry name" value="MAS20"/>
</dbReference>
<dbReference type="Proteomes" id="UP000250043">
    <property type="component" value="Unassembled WGS sequence"/>
</dbReference>
<name>A0A8E2AU05_9APHY</name>
<dbReference type="GO" id="GO:0006886">
    <property type="term" value="P:intracellular protein transport"/>
    <property type="evidence" value="ECO:0007669"/>
    <property type="project" value="InterPro"/>
</dbReference>
<evidence type="ECO:0000256" key="8">
    <source>
        <dbReference type="ARBA" id="ARBA00023128"/>
    </source>
</evidence>
<evidence type="ECO:0000256" key="4">
    <source>
        <dbReference type="ARBA" id="ARBA00022692"/>
    </source>
</evidence>
<keyword evidence="14" id="KW-1185">Reference proteome</keyword>
<evidence type="ECO:0000256" key="5">
    <source>
        <dbReference type="ARBA" id="ARBA00022787"/>
    </source>
</evidence>
<evidence type="ECO:0000256" key="6">
    <source>
        <dbReference type="ARBA" id="ARBA00022927"/>
    </source>
</evidence>
<keyword evidence="4 11" id="KW-0812">Transmembrane</keyword>
<dbReference type="Gene3D" id="6.10.140.2220">
    <property type="match status" value="1"/>
</dbReference>
<dbReference type="GO" id="GO:0008320">
    <property type="term" value="F:protein transmembrane transporter activity"/>
    <property type="evidence" value="ECO:0007669"/>
    <property type="project" value="TreeGrafter"/>
</dbReference>
<accession>A0A8E2AU05</accession>
<dbReference type="SUPFAM" id="SSF47157">
    <property type="entry name" value="Mitochondrial import receptor subunit Tom20"/>
    <property type="match status" value="1"/>
</dbReference>
<proteinExistence type="inferred from homology"/>
<dbReference type="PROSITE" id="PS50280">
    <property type="entry name" value="SET"/>
    <property type="match status" value="1"/>
</dbReference>
<feature type="compositionally biased region" description="Basic and acidic residues" evidence="10">
    <location>
        <begin position="401"/>
        <end position="417"/>
    </location>
</feature>
<dbReference type="GO" id="GO:0030943">
    <property type="term" value="F:mitochondrion targeting sequence binding"/>
    <property type="evidence" value="ECO:0007669"/>
    <property type="project" value="TreeGrafter"/>
</dbReference>
<dbReference type="Pfam" id="PF00856">
    <property type="entry name" value="SET"/>
    <property type="match status" value="1"/>
</dbReference>
<feature type="domain" description="SET" evidence="12">
    <location>
        <begin position="168"/>
        <end position="477"/>
    </location>
</feature>
<keyword evidence="6" id="KW-0653">Protein transport</keyword>
<evidence type="ECO:0000256" key="11">
    <source>
        <dbReference type="SAM" id="Phobius"/>
    </source>
</evidence>
<organism evidence="13 14">
    <name type="scientific">Obba rivulosa</name>
    <dbReference type="NCBI Taxonomy" id="1052685"/>
    <lineage>
        <taxon>Eukaryota</taxon>
        <taxon>Fungi</taxon>
        <taxon>Dikarya</taxon>
        <taxon>Basidiomycota</taxon>
        <taxon>Agaricomycotina</taxon>
        <taxon>Agaricomycetes</taxon>
        <taxon>Polyporales</taxon>
        <taxon>Gelatoporiaceae</taxon>
        <taxon>Obba</taxon>
    </lineage>
</organism>
<dbReference type="Pfam" id="PF02064">
    <property type="entry name" value="MAS20"/>
    <property type="match status" value="1"/>
</dbReference>
<evidence type="ECO:0000259" key="12">
    <source>
        <dbReference type="PROSITE" id="PS50280"/>
    </source>
</evidence>
<evidence type="ECO:0000256" key="1">
    <source>
        <dbReference type="ARBA" id="ARBA00004572"/>
    </source>
</evidence>
<keyword evidence="7 11" id="KW-1133">Transmembrane helix</keyword>
<dbReference type="GO" id="GO:0030150">
    <property type="term" value="P:protein import into mitochondrial matrix"/>
    <property type="evidence" value="ECO:0007669"/>
    <property type="project" value="TreeGrafter"/>
</dbReference>
<evidence type="ECO:0000313" key="14">
    <source>
        <dbReference type="Proteomes" id="UP000250043"/>
    </source>
</evidence>
<keyword evidence="5" id="KW-1000">Mitochondrion outer membrane</keyword>
<dbReference type="OrthoDB" id="2154253at2759"/>
<dbReference type="PRINTS" id="PR00351">
    <property type="entry name" value="OM20RECEPTOR"/>
</dbReference>
<feature type="transmembrane region" description="Helical" evidence="11">
    <location>
        <begin position="6"/>
        <end position="28"/>
    </location>
</feature>
<dbReference type="GO" id="GO:0016031">
    <property type="term" value="P:tRNA import into mitochondrion"/>
    <property type="evidence" value="ECO:0007669"/>
    <property type="project" value="TreeGrafter"/>
</dbReference>
<keyword evidence="8" id="KW-0496">Mitochondrion</keyword>
<dbReference type="EMBL" id="KV722394">
    <property type="protein sequence ID" value="OCH90946.1"/>
    <property type="molecule type" value="Genomic_DNA"/>
</dbReference>
<gene>
    <name evidence="13" type="ORF">OBBRIDRAFT_825613</name>
</gene>
<dbReference type="PANTHER" id="PTHR12430">
    <property type="entry name" value="MITOCHONDRIAL IMPORT RECEPTOR SUBUNIT TOM20"/>
    <property type="match status" value="1"/>
</dbReference>
<sequence>MVSRSSLVTLASVTVVTGIVAYAVYFDYRRRNDVEFRKKLKKEKKKVDKHVAQAETEKQAASGVSAEELRAALAKIREEEHPISPGESEKHFMAQVGLGEQFVAQGEAFFMPAALSFFRALRVYPSPVELIMLYQQTLPEPVFKIVMELANMDVEDRVQGYYNHFPPSDMNVSVQPSADGTKKIIVANKDFEEGEVIYKELPVVADLDMDLQGKGTHCSYCLRQIGKGMTIRPEYDSLGAVYCSRTCQIRSKTQSENLLFGADSVLPEDSDNGLGALVQKDRKKAQTAFVEYIKSKGRLMLLLVARVFARQIACETLKLNPAEPIAEYTKHGLVETTYSIFDHMQRLRFVEGKVTQDERKLLAAVMGAALPGVSDIVTDERLATDVGRMSYNVIGICPTGGREDRPAPDERPEDQLRTRTPYGTSKQVGCGLYLVSAYIAHSCAPNAKPSFPSGTSELHMVATQYIKKGEEITMAYVDVSQHPDETPVEARRRRRIELARGWRFKCECPRCGSEVTESEERDIGVKGDEAKVEDVVSRVESGNAGTANTALD</sequence>
<dbReference type="AlphaFoldDB" id="A0A8E2AU05"/>
<dbReference type="InterPro" id="IPR001214">
    <property type="entry name" value="SET_dom"/>
</dbReference>
<keyword evidence="9 11" id="KW-0472">Membrane</keyword>
<dbReference type="GO" id="GO:0006605">
    <property type="term" value="P:protein targeting"/>
    <property type="evidence" value="ECO:0007669"/>
    <property type="project" value="InterPro"/>
</dbReference>
<dbReference type="GO" id="GO:0005742">
    <property type="term" value="C:mitochondrial outer membrane translocase complex"/>
    <property type="evidence" value="ECO:0007669"/>
    <property type="project" value="InterPro"/>
</dbReference>
<feature type="region of interest" description="Disordered" evidence="10">
    <location>
        <begin position="398"/>
        <end position="421"/>
    </location>
</feature>
<evidence type="ECO:0000256" key="7">
    <source>
        <dbReference type="ARBA" id="ARBA00022989"/>
    </source>
</evidence>
<dbReference type="Gene3D" id="1.20.960.10">
    <property type="entry name" value="Mitochondrial outer membrane translocase complex, subunit Tom20 domain"/>
    <property type="match status" value="1"/>
</dbReference>
<evidence type="ECO:0000313" key="13">
    <source>
        <dbReference type="EMBL" id="OCH90946.1"/>
    </source>
</evidence>
<dbReference type="Gene3D" id="2.170.270.10">
    <property type="entry name" value="SET domain"/>
    <property type="match status" value="1"/>
</dbReference>
<protein>
    <submittedName>
        <fullName evidence="13">MAS20-domain-containing protein</fullName>
    </submittedName>
</protein>
<evidence type="ECO:0000256" key="3">
    <source>
        <dbReference type="ARBA" id="ARBA00022448"/>
    </source>
</evidence>
<comment type="subcellular location">
    <subcellularLocation>
        <location evidence="1">Mitochondrion outer membrane</location>
        <topology evidence="1">Single-pass membrane protein</topology>
    </subcellularLocation>
</comment>
<keyword evidence="3" id="KW-0813">Transport</keyword>
<evidence type="ECO:0000256" key="10">
    <source>
        <dbReference type="SAM" id="MobiDB-lite"/>
    </source>
</evidence>
<comment type="similarity">
    <text evidence="2">Belongs to the Tom20 family.</text>
</comment>
<dbReference type="SUPFAM" id="SSF82199">
    <property type="entry name" value="SET domain"/>
    <property type="match status" value="1"/>
</dbReference>